<dbReference type="Proteomes" id="UP001368270">
    <property type="component" value="Unassembled WGS sequence"/>
</dbReference>
<reference evidence="1 2" key="1">
    <citation type="submission" date="2024-03" db="EMBL/GenBank/DDBJ databases">
        <title>Cognatishimia coralii sp. nov., a marine bacterium isolated from coral surrounding seawater.</title>
        <authorList>
            <person name="Liu X."/>
            <person name="Liu S."/>
            <person name="Sun H."/>
            <person name="Zhang Y."/>
        </authorList>
    </citation>
    <scope>NUCLEOTIDE SEQUENCE [LARGE SCALE GENOMIC DNA]</scope>
    <source>
        <strain evidence="1 2">D5M38</strain>
    </source>
</reference>
<proteinExistence type="predicted"/>
<dbReference type="EMBL" id="JBBGAZ010000001">
    <property type="protein sequence ID" value="MEJ5217108.1"/>
    <property type="molecule type" value="Genomic_DNA"/>
</dbReference>
<comment type="caution">
    <text evidence="1">The sequence shown here is derived from an EMBL/GenBank/DDBJ whole genome shotgun (WGS) entry which is preliminary data.</text>
</comment>
<evidence type="ECO:0000313" key="1">
    <source>
        <dbReference type="EMBL" id="MEJ5217108.1"/>
    </source>
</evidence>
<protein>
    <submittedName>
        <fullName evidence="1">Uncharacterized protein</fullName>
    </submittedName>
</protein>
<name>A0ABU8QCG6_9RHOB</name>
<gene>
    <name evidence="1" type="ORF">WG622_02555</name>
</gene>
<keyword evidence="2" id="KW-1185">Reference proteome</keyword>
<evidence type="ECO:0000313" key="2">
    <source>
        <dbReference type="Proteomes" id="UP001368270"/>
    </source>
</evidence>
<organism evidence="1 2">
    <name type="scientific">Cognatishimia coralii</name>
    <dbReference type="NCBI Taxonomy" id="3083254"/>
    <lineage>
        <taxon>Bacteria</taxon>
        <taxon>Pseudomonadati</taxon>
        <taxon>Pseudomonadota</taxon>
        <taxon>Alphaproteobacteria</taxon>
        <taxon>Rhodobacterales</taxon>
        <taxon>Paracoccaceae</taxon>
        <taxon>Cognatishimia</taxon>
    </lineage>
</organism>
<dbReference type="RefSeq" id="WP_339402148.1">
    <property type="nucleotide sequence ID" value="NZ_JBBGAZ010000001.1"/>
</dbReference>
<sequence length="193" mass="20413">MNAPKYAADTWAIDSGDVLEIYRRGQFIKCLDATARFKISFDDGPETDFRKGLTFEPERMFSKVRIINPSAAAISVELAFGEGGISDNSLVLENSLDVALTPPDTLTDVVPVNVGAGATAQLIGANTARSEVLVRNLSSTERVWVQGAASATARGMNLDGGEGLILSTQAAVHVYNPSGVAIDIAVIELEKSA</sequence>
<accession>A0ABU8QCG6</accession>